<feature type="transmembrane region" description="Helical" evidence="1">
    <location>
        <begin position="108"/>
        <end position="131"/>
    </location>
</feature>
<dbReference type="EMBL" id="CP038018">
    <property type="protein sequence ID" value="QED92089.1"/>
    <property type="molecule type" value="Genomic_DNA"/>
</dbReference>
<keyword evidence="1" id="KW-0472">Membrane</keyword>
<dbReference type="RefSeq" id="WP_067438768.1">
    <property type="nucleotide sequence ID" value="NZ_CP038018.1"/>
</dbReference>
<evidence type="ECO:0000256" key="1">
    <source>
        <dbReference type="SAM" id="Phobius"/>
    </source>
</evidence>
<evidence type="ECO:0000313" key="2">
    <source>
        <dbReference type="EMBL" id="QED92089.1"/>
    </source>
</evidence>
<reference evidence="3" key="1">
    <citation type="journal article" date="2019" name="J. Anim. Genet.">
        <title>Description and whole genome sequencing of Eikenella exigua sp. nov., isolated from brain abscess and blood.</title>
        <authorList>
            <person name="Stormo K.A."/>
            <person name="Nygaard R.M."/>
            <person name="Bruvold T.S."/>
            <person name="Dimmen G."/>
            <person name="Lindemann P.C."/>
            <person name="Jordal S."/>
            <person name="Kommedal O."/>
        </authorList>
    </citation>
    <scope>NUCLEOTIDE SEQUENCE [LARGE SCALE GENOMIC DNA]</scope>
    <source>
        <strain evidence="3">PXX</strain>
    </source>
</reference>
<evidence type="ECO:0000313" key="3">
    <source>
        <dbReference type="Proteomes" id="UP000326695"/>
    </source>
</evidence>
<organism evidence="2 3">
    <name type="scientific">Eikenella exigua</name>
    <dbReference type="NCBI Taxonomy" id="2528037"/>
    <lineage>
        <taxon>Bacteria</taxon>
        <taxon>Pseudomonadati</taxon>
        <taxon>Pseudomonadota</taxon>
        <taxon>Betaproteobacteria</taxon>
        <taxon>Neisseriales</taxon>
        <taxon>Neisseriaceae</taxon>
        <taxon>Eikenella</taxon>
    </lineage>
</organism>
<gene>
    <name evidence="2" type="ORF">EZJ17_05270</name>
</gene>
<feature type="transmembrane region" description="Helical" evidence="1">
    <location>
        <begin position="143"/>
        <end position="163"/>
    </location>
</feature>
<keyword evidence="1" id="KW-1133">Transmembrane helix</keyword>
<keyword evidence="1" id="KW-0812">Transmembrane</keyword>
<protein>
    <submittedName>
        <fullName evidence="2">Uncharacterized protein</fullName>
    </submittedName>
</protein>
<dbReference type="Proteomes" id="UP000326695">
    <property type="component" value="Chromosome"/>
</dbReference>
<sequence length="203" mass="23414">MNQDFNPYQAPQSQEYLPQHADSCWREGKRVFLPEGADLPHRCIRCGEAAEPQQQPRKLYWYHPAWNLLLIPILFVSWPIALIITLIIRKAIPVHPAFCPQHQKQMRWLFRGVPAIIFALLSLPLITLVVPALNDTLSQDFTIMWYFSIIAFCLIFAIATSPLRPRLVKITEEYSILKGFGRGFIGTLSEKYEPNSRHQGIIC</sequence>
<proteinExistence type="predicted"/>
<feature type="transmembrane region" description="Helical" evidence="1">
    <location>
        <begin position="65"/>
        <end position="88"/>
    </location>
</feature>
<dbReference type="KEGG" id="eex:EZJ17_05270"/>
<name>A0AAX1F7R6_9NEIS</name>
<accession>A0AAX1F7R6</accession>
<dbReference type="AlphaFoldDB" id="A0AAX1F7R6"/>
<keyword evidence="3" id="KW-1185">Reference proteome</keyword>